<dbReference type="AlphaFoldDB" id="A0A8G1X915"/>
<keyword evidence="2" id="KW-1133">Transmembrane helix</keyword>
<accession>A0A8G1X915</accession>
<evidence type="ECO:0000313" key="4">
    <source>
        <dbReference type="Proteomes" id="UP000267408"/>
    </source>
</evidence>
<sequence length="290" mass="30562">MENSNRIEGGAFHGPVVQAGEATVIQFAPQPPPPRRYRARWIAAVLTAALLGGVGVYLHAVAQDKGHRAPAAVVTPGPAPAVSTPAGERIDNGGGWGPDRPTFLMSSPAAYPVFNSITDDPVQGDERNFVQCRDKQSDAKFGEQMVAVDGHTYQVYLFYDNAVAANLDSMASPTENAHRNPAAELQNARAHVELPAEPLYNPGLTGHLTADNAQEVWDSCDFFAARKVLLRYVPGSARLVTVHTPDAGVPMNGGGAGLADGTGAPIGEQQDGVVGQDAGYLLFDVTVKLS</sequence>
<dbReference type="OrthoDB" id="3682732at2"/>
<evidence type="ECO:0000313" key="3">
    <source>
        <dbReference type="EMBL" id="ROR37786.1"/>
    </source>
</evidence>
<feature type="compositionally biased region" description="Low complexity" evidence="1">
    <location>
        <begin position="70"/>
        <end position="87"/>
    </location>
</feature>
<evidence type="ECO:0000256" key="1">
    <source>
        <dbReference type="SAM" id="MobiDB-lite"/>
    </source>
</evidence>
<keyword evidence="2" id="KW-0812">Transmembrane</keyword>
<gene>
    <name evidence="3" type="ORF">EDD39_5941</name>
</gene>
<feature type="region of interest" description="Disordered" evidence="1">
    <location>
        <begin position="70"/>
        <end position="93"/>
    </location>
</feature>
<feature type="transmembrane region" description="Helical" evidence="2">
    <location>
        <begin position="41"/>
        <end position="60"/>
    </location>
</feature>
<evidence type="ECO:0000256" key="2">
    <source>
        <dbReference type="SAM" id="Phobius"/>
    </source>
</evidence>
<name>A0A8G1X915_9ACTN</name>
<reference evidence="3 4" key="1">
    <citation type="submission" date="2018-11" db="EMBL/GenBank/DDBJ databases">
        <title>Sequencing the genomes of 1000 actinobacteria strains.</title>
        <authorList>
            <person name="Klenk H.-P."/>
        </authorList>
    </citation>
    <scope>NUCLEOTIDE SEQUENCE [LARGE SCALE GENOMIC DNA]</scope>
    <source>
        <strain evidence="3 4">DSM 44780</strain>
    </source>
</reference>
<dbReference type="RefSeq" id="WP_123561930.1">
    <property type="nucleotide sequence ID" value="NZ_RJVJ01000002.1"/>
</dbReference>
<dbReference type="Proteomes" id="UP000267408">
    <property type="component" value="Unassembled WGS sequence"/>
</dbReference>
<proteinExistence type="predicted"/>
<dbReference type="EMBL" id="RJVJ01000002">
    <property type="protein sequence ID" value="ROR37786.1"/>
    <property type="molecule type" value="Genomic_DNA"/>
</dbReference>
<organism evidence="3 4">
    <name type="scientific">Kitasatospora cineracea</name>
    <dbReference type="NCBI Taxonomy" id="88074"/>
    <lineage>
        <taxon>Bacteria</taxon>
        <taxon>Bacillati</taxon>
        <taxon>Actinomycetota</taxon>
        <taxon>Actinomycetes</taxon>
        <taxon>Kitasatosporales</taxon>
        <taxon>Streptomycetaceae</taxon>
        <taxon>Kitasatospora</taxon>
    </lineage>
</organism>
<comment type="caution">
    <text evidence="3">The sequence shown here is derived from an EMBL/GenBank/DDBJ whole genome shotgun (WGS) entry which is preliminary data.</text>
</comment>
<keyword evidence="2" id="KW-0472">Membrane</keyword>
<protein>
    <submittedName>
        <fullName evidence="3">Uncharacterized protein</fullName>
    </submittedName>
</protein>